<dbReference type="InterPro" id="IPR038221">
    <property type="entry name" value="YidC_periplasmic_sf"/>
</dbReference>
<evidence type="ECO:0000256" key="13">
    <source>
        <dbReference type="HAMAP-Rule" id="MF_01810"/>
    </source>
</evidence>
<feature type="domain" description="Membrane insertase YidC/Oxa/ALB C-terminal" evidence="14">
    <location>
        <begin position="349"/>
        <end position="527"/>
    </location>
</feature>
<dbReference type="PRINTS" id="PR01900">
    <property type="entry name" value="YIDCPROTEIN"/>
</dbReference>
<gene>
    <name evidence="13" type="primary">yidC</name>
    <name evidence="16" type="ORF">B0174_04220</name>
</gene>
<dbReference type="EMBL" id="MUXE01000004">
    <property type="protein sequence ID" value="PUE65535.1"/>
    <property type="molecule type" value="Genomic_DNA"/>
</dbReference>
<dbReference type="Pfam" id="PF02096">
    <property type="entry name" value="60KD_IMP"/>
    <property type="match status" value="1"/>
</dbReference>
<evidence type="ECO:0000259" key="15">
    <source>
        <dbReference type="Pfam" id="PF14849"/>
    </source>
</evidence>
<dbReference type="InterPro" id="IPR028053">
    <property type="entry name" value="Membr_insert_YidC_N"/>
</dbReference>
<dbReference type="InterPro" id="IPR001708">
    <property type="entry name" value="YidC/ALB3/OXA1/COX18"/>
</dbReference>
<evidence type="ECO:0000256" key="5">
    <source>
        <dbReference type="ARBA" id="ARBA00022475"/>
    </source>
</evidence>
<evidence type="ECO:0000256" key="10">
    <source>
        <dbReference type="ARBA" id="ARBA00023186"/>
    </source>
</evidence>
<evidence type="ECO:0000256" key="3">
    <source>
        <dbReference type="ARBA" id="ARBA00015325"/>
    </source>
</evidence>
<keyword evidence="10 13" id="KW-0143">Chaperone</keyword>
<dbReference type="RefSeq" id="WP_108558408.1">
    <property type="nucleotide sequence ID" value="NZ_MUXE01000004.1"/>
</dbReference>
<dbReference type="InterPro" id="IPR047196">
    <property type="entry name" value="YidC_ALB_C"/>
</dbReference>
<accession>A0A363D2F1</accession>
<dbReference type="AlphaFoldDB" id="A0A363D2F1"/>
<sequence length="538" mass="61338">MNNMNQNNGMQKRMLIMTLVVFVFFIAYEYLVLKPQQEAKAALVKQEQEQKQNNVAPDVKTVVTDANGNAANAFNSADTLSSKSIGNVQTVSTIKTAKSIIEIDTLGRIAQVTLVEEKYKDENGNQIKLFEANQLRPLEVRFADVNINEEAFKVSLVVNSSNIDATTSAQELVLTQTLNGTVLTKKLTFYPDGHYDLKVSTTNEKEFFITNGFRPNVLADMYAVHGFISKLNDNTLKTIEDGKLDKNHDIVGAKFISSFDRYYTTVIYNFEKSLSVSVMPDPNGKENPQAFIHGGNNITFSGFIGPKNHKDLSALNPELIDVIDYGWFTFIAKPMFLLLQFIQGYVGNWGWTIVILTVLIKLVLFPLSFKGMVSMQKLKDLAPKMKEIQAKYKDDKQKQSMHMMELYKKHGANPMGGCLPLILQIPVFFAIYRVLLNAIELKGAPWMFWVHDLAEMDPYFVLPILMGATMFLQQKITPNTMQDEMQKKIFQFLPVIFTFFFLWFPAGLTLYWFINNLFTIGQQYYINSVFERKRAEKN</sequence>
<proteinExistence type="inferred from homology"/>
<keyword evidence="7 13" id="KW-0653">Protein transport</keyword>
<evidence type="ECO:0000313" key="16">
    <source>
        <dbReference type="EMBL" id="PUE65535.1"/>
    </source>
</evidence>
<feature type="transmembrane region" description="Helical" evidence="13">
    <location>
        <begin position="14"/>
        <end position="33"/>
    </location>
</feature>
<comment type="caution">
    <text evidence="16">The sequence shown here is derived from an EMBL/GenBank/DDBJ whole genome shotgun (WGS) entry which is preliminary data.</text>
</comment>
<keyword evidence="17" id="KW-1185">Reference proteome</keyword>
<dbReference type="GO" id="GO:0015031">
    <property type="term" value="P:protein transport"/>
    <property type="evidence" value="ECO:0007669"/>
    <property type="project" value="UniProtKB-KW"/>
</dbReference>
<keyword evidence="4 13" id="KW-0813">Transport</keyword>
<dbReference type="OrthoDB" id="9780552at2"/>
<keyword evidence="9 13" id="KW-0472">Membrane</keyword>
<dbReference type="Proteomes" id="UP000251135">
    <property type="component" value="Unassembled WGS sequence"/>
</dbReference>
<dbReference type="CDD" id="cd19960">
    <property type="entry name" value="YidC_peri"/>
    <property type="match status" value="1"/>
</dbReference>
<name>A0A363D2F1_9BACT</name>
<dbReference type="CDD" id="cd20070">
    <property type="entry name" value="5TM_YidC_Alb3"/>
    <property type="match status" value="1"/>
</dbReference>
<dbReference type="Pfam" id="PF14849">
    <property type="entry name" value="YidC_periplas"/>
    <property type="match status" value="1"/>
</dbReference>
<evidence type="ECO:0000256" key="6">
    <source>
        <dbReference type="ARBA" id="ARBA00022692"/>
    </source>
</evidence>
<feature type="transmembrane region" description="Helical" evidence="13">
    <location>
        <begin position="456"/>
        <end position="472"/>
    </location>
</feature>
<dbReference type="PANTHER" id="PTHR12428">
    <property type="entry name" value="OXA1"/>
    <property type="match status" value="1"/>
</dbReference>
<evidence type="ECO:0000256" key="12">
    <source>
        <dbReference type="ARBA" id="ARBA00033342"/>
    </source>
</evidence>
<dbReference type="NCBIfam" id="TIGR03593">
    <property type="entry name" value="yidC_nterm"/>
    <property type="match status" value="1"/>
</dbReference>
<dbReference type="InterPro" id="IPR028055">
    <property type="entry name" value="YidC/Oxa/ALB_C"/>
</dbReference>
<dbReference type="GO" id="GO:0051205">
    <property type="term" value="P:protein insertion into membrane"/>
    <property type="evidence" value="ECO:0007669"/>
    <property type="project" value="TreeGrafter"/>
</dbReference>
<keyword evidence="8 13" id="KW-1133">Transmembrane helix</keyword>
<dbReference type="NCBIfam" id="NF002357">
    <property type="entry name" value="PRK01318.2-4"/>
    <property type="match status" value="1"/>
</dbReference>
<comment type="function">
    <text evidence="13">Required for the insertion and/or proper folding and/or complex formation of integral membrane proteins into the membrane. Involved in integration of membrane proteins that insert both dependently and independently of the Sec translocase complex, as well as at least some lipoproteins. Aids folding of multispanning membrane proteins.</text>
</comment>
<dbReference type="GO" id="GO:0005886">
    <property type="term" value="C:plasma membrane"/>
    <property type="evidence" value="ECO:0007669"/>
    <property type="project" value="UniProtKB-SubCell"/>
</dbReference>
<keyword evidence="5 13" id="KW-1003">Cell membrane</keyword>
<evidence type="ECO:0000256" key="2">
    <source>
        <dbReference type="ARBA" id="ARBA00010527"/>
    </source>
</evidence>
<dbReference type="NCBIfam" id="TIGR03592">
    <property type="entry name" value="yidC_oxa1_cterm"/>
    <property type="match status" value="1"/>
</dbReference>
<organism evidence="16 17">
    <name type="scientific">Arcobacter caeni</name>
    <dbReference type="NCBI Taxonomy" id="1912877"/>
    <lineage>
        <taxon>Bacteria</taxon>
        <taxon>Pseudomonadati</taxon>
        <taxon>Campylobacterota</taxon>
        <taxon>Epsilonproteobacteria</taxon>
        <taxon>Campylobacterales</taxon>
        <taxon>Arcobacteraceae</taxon>
        <taxon>Arcobacter</taxon>
    </lineage>
</organism>
<comment type="subcellular location">
    <subcellularLocation>
        <location evidence="1">Cell inner membrane</location>
        <topology evidence="1">Multi-pass membrane protein</topology>
    </subcellularLocation>
    <subcellularLocation>
        <location evidence="13">Cell membrane</location>
        <topology evidence="13">Multi-pass membrane protein</topology>
    </subcellularLocation>
</comment>
<dbReference type="PANTHER" id="PTHR12428:SF65">
    <property type="entry name" value="CYTOCHROME C OXIDASE ASSEMBLY PROTEIN COX18, MITOCHONDRIAL"/>
    <property type="match status" value="1"/>
</dbReference>
<dbReference type="PRINTS" id="PR00701">
    <property type="entry name" value="60KDINNERMP"/>
</dbReference>
<evidence type="ECO:0000256" key="4">
    <source>
        <dbReference type="ARBA" id="ARBA00022448"/>
    </source>
</evidence>
<feature type="transmembrane region" description="Helical" evidence="13">
    <location>
        <begin position="349"/>
        <end position="369"/>
    </location>
</feature>
<reference evidence="16 17" key="1">
    <citation type="submission" date="2017-02" db="EMBL/GenBank/DDBJ databases">
        <title>Arcobacter caeni sp. nov, a new Arcobacter species isolated from reclaimed water.</title>
        <authorList>
            <person name="Figueras M.J."/>
            <person name="Perez-Cataluna A."/>
            <person name="Salas-Masso N."/>
        </authorList>
    </citation>
    <scope>NUCLEOTIDE SEQUENCE [LARGE SCALE GENOMIC DNA]</scope>
    <source>
        <strain evidence="16 17">RW17-10</strain>
    </source>
</reference>
<feature type="transmembrane region" description="Helical" evidence="13">
    <location>
        <begin position="418"/>
        <end position="436"/>
    </location>
</feature>
<evidence type="ECO:0000256" key="1">
    <source>
        <dbReference type="ARBA" id="ARBA00004429"/>
    </source>
</evidence>
<evidence type="ECO:0000259" key="14">
    <source>
        <dbReference type="Pfam" id="PF02096"/>
    </source>
</evidence>
<feature type="transmembrane region" description="Helical" evidence="13">
    <location>
        <begin position="492"/>
        <end position="514"/>
    </location>
</feature>
<evidence type="ECO:0000256" key="9">
    <source>
        <dbReference type="ARBA" id="ARBA00023136"/>
    </source>
</evidence>
<dbReference type="GO" id="GO:0032977">
    <property type="term" value="F:membrane insertase activity"/>
    <property type="evidence" value="ECO:0007669"/>
    <property type="project" value="InterPro"/>
</dbReference>
<evidence type="ECO:0000256" key="11">
    <source>
        <dbReference type="ARBA" id="ARBA00033245"/>
    </source>
</evidence>
<evidence type="ECO:0000313" key="17">
    <source>
        <dbReference type="Proteomes" id="UP000251135"/>
    </source>
</evidence>
<keyword evidence="6 13" id="KW-0812">Transmembrane</keyword>
<dbReference type="InterPro" id="IPR019998">
    <property type="entry name" value="Membr_insert_YidC"/>
</dbReference>
<evidence type="ECO:0000256" key="7">
    <source>
        <dbReference type="ARBA" id="ARBA00022927"/>
    </source>
</evidence>
<comment type="subunit">
    <text evidence="13">Interacts with the Sec translocase complex via SecD. Specifically interacts with transmembrane segments of nascent integral membrane proteins during membrane integration.</text>
</comment>
<dbReference type="HAMAP" id="MF_01810">
    <property type="entry name" value="YidC_type1"/>
    <property type="match status" value="1"/>
</dbReference>
<dbReference type="Gene3D" id="2.70.98.90">
    <property type="match status" value="1"/>
</dbReference>
<protein>
    <recommendedName>
        <fullName evidence="3 13">Membrane protein insertase YidC</fullName>
    </recommendedName>
    <alternativeName>
        <fullName evidence="12 13">Foldase YidC</fullName>
    </alternativeName>
    <alternativeName>
        <fullName evidence="11 13">Membrane integrase YidC</fullName>
    </alternativeName>
    <alternativeName>
        <fullName evidence="13">Membrane protein YidC</fullName>
    </alternativeName>
</protein>
<comment type="similarity">
    <text evidence="2 13">Belongs to the OXA1/ALB3/YidC family. Type 1 subfamily.</text>
</comment>
<feature type="domain" description="Membrane insertase YidC N-terminal" evidence="15">
    <location>
        <begin position="93"/>
        <end position="337"/>
    </location>
</feature>
<evidence type="ECO:0000256" key="8">
    <source>
        <dbReference type="ARBA" id="ARBA00022989"/>
    </source>
</evidence>